<reference evidence="2 3" key="1">
    <citation type="journal article" date="2015" name="Nature">
        <title>rRNA introns, odd ribosomes, and small enigmatic genomes across a large radiation of phyla.</title>
        <authorList>
            <person name="Brown C.T."/>
            <person name="Hug L.A."/>
            <person name="Thomas B.C."/>
            <person name="Sharon I."/>
            <person name="Castelle C.J."/>
            <person name="Singh A."/>
            <person name="Wilkins M.J."/>
            <person name="Williams K.H."/>
            <person name="Banfield J.F."/>
        </authorList>
    </citation>
    <scope>NUCLEOTIDE SEQUENCE [LARGE SCALE GENOMIC DNA]</scope>
</reference>
<dbReference type="GO" id="GO:0006450">
    <property type="term" value="P:regulation of translational fidelity"/>
    <property type="evidence" value="ECO:0007669"/>
    <property type="project" value="InterPro"/>
</dbReference>
<dbReference type="PANTHER" id="PTHR15004">
    <property type="entry name" value="GLUTAMYL-TRNA(GLN) AMIDOTRANSFERASE SUBUNIT C, MITOCHONDRIAL"/>
    <property type="match status" value="1"/>
</dbReference>
<dbReference type="GO" id="GO:0005524">
    <property type="term" value="F:ATP binding"/>
    <property type="evidence" value="ECO:0007669"/>
    <property type="project" value="UniProtKB-KW"/>
</dbReference>
<dbReference type="GO" id="GO:0006412">
    <property type="term" value="P:translation"/>
    <property type="evidence" value="ECO:0007669"/>
    <property type="project" value="UniProtKB-UniRule"/>
</dbReference>
<keyword evidence="1" id="KW-0436">Ligase</keyword>
<dbReference type="EMBL" id="LCRD01000050">
    <property type="protein sequence ID" value="KKW29302.1"/>
    <property type="molecule type" value="Genomic_DNA"/>
</dbReference>
<comment type="subunit">
    <text evidence="1">Heterotrimer of A, B and C subunits.</text>
</comment>
<keyword evidence="2" id="KW-0808">Transferase</keyword>
<dbReference type="SUPFAM" id="SSF141000">
    <property type="entry name" value="Glu-tRNAGln amidotransferase C subunit"/>
    <property type="match status" value="1"/>
</dbReference>
<dbReference type="Gene3D" id="1.10.20.60">
    <property type="entry name" value="Glu-tRNAGln amidotransferase C subunit, N-terminal domain"/>
    <property type="match status" value="1"/>
</dbReference>
<dbReference type="GO" id="GO:0070681">
    <property type="term" value="P:glutaminyl-tRNAGln biosynthesis via transamidation"/>
    <property type="evidence" value="ECO:0007669"/>
    <property type="project" value="TreeGrafter"/>
</dbReference>
<dbReference type="GO" id="GO:0050567">
    <property type="term" value="F:glutaminyl-tRNA synthase (glutamine-hydrolyzing) activity"/>
    <property type="evidence" value="ECO:0007669"/>
    <property type="project" value="UniProtKB-UniRule"/>
</dbReference>
<dbReference type="HAMAP" id="MF_00122">
    <property type="entry name" value="GatC"/>
    <property type="match status" value="1"/>
</dbReference>
<comment type="catalytic activity">
    <reaction evidence="1">
        <text>L-glutamyl-tRNA(Gln) + L-glutamine + ATP + H2O = L-glutaminyl-tRNA(Gln) + L-glutamate + ADP + phosphate + H(+)</text>
        <dbReference type="Rhea" id="RHEA:17521"/>
        <dbReference type="Rhea" id="RHEA-COMP:9681"/>
        <dbReference type="Rhea" id="RHEA-COMP:9684"/>
        <dbReference type="ChEBI" id="CHEBI:15377"/>
        <dbReference type="ChEBI" id="CHEBI:15378"/>
        <dbReference type="ChEBI" id="CHEBI:29985"/>
        <dbReference type="ChEBI" id="CHEBI:30616"/>
        <dbReference type="ChEBI" id="CHEBI:43474"/>
        <dbReference type="ChEBI" id="CHEBI:58359"/>
        <dbReference type="ChEBI" id="CHEBI:78520"/>
        <dbReference type="ChEBI" id="CHEBI:78521"/>
        <dbReference type="ChEBI" id="CHEBI:456216"/>
    </reaction>
</comment>
<comment type="caution">
    <text evidence="2">The sequence shown here is derived from an EMBL/GenBank/DDBJ whole genome shotgun (WGS) entry which is preliminary data.</text>
</comment>
<organism evidence="2 3">
    <name type="scientific">Candidatus Uhrbacteria bacterium GW2011_GWD2_52_7</name>
    <dbReference type="NCBI Taxonomy" id="1618989"/>
    <lineage>
        <taxon>Bacteria</taxon>
        <taxon>Candidatus Uhriibacteriota</taxon>
    </lineage>
</organism>
<dbReference type="Pfam" id="PF02686">
    <property type="entry name" value="GatC"/>
    <property type="match status" value="1"/>
</dbReference>
<keyword evidence="1" id="KW-0648">Protein biosynthesis</keyword>
<accession>A0A0G1ZMI3</accession>
<evidence type="ECO:0000313" key="2">
    <source>
        <dbReference type="EMBL" id="KKW29302.1"/>
    </source>
</evidence>
<comment type="similarity">
    <text evidence="1">Belongs to the GatC family.</text>
</comment>
<dbReference type="InterPro" id="IPR036113">
    <property type="entry name" value="Asp/Glu-ADT_sf_sub_c"/>
</dbReference>
<name>A0A0G1ZMI3_9BACT</name>
<dbReference type="Proteomes" id="UP000034846">
    <property type="component" value="Unassembled WGS sequence"/>
</dbReference>
<dbReference type="GO" id="GO:0050566">
    <property type="term" value="F:asparaginyl-tRNA synthase (glutamine-hydrolyzing) activity"/>
    <property type="evidence" value="ECO:0007669"/>
    <property type="project" value="RHEA"/>
</dbReference>
<comment type="catalytic activity">
    <reaction evidence="1">
        <text>L-aspartyl-tRNA(Asn) + L-glutamine + ATP + H2O = L-asparaginyl-tRNA(Asn) + L-glutamate + ADP + phosphate + 2 H(+)</text>
        <dbReference type="Rhea" id="RHEA:14513"/>
        <dbReference type="Rhea" id="RHEA-COMP:9674"/>
        <dbReference type="Rhea" id="RHEA-COMP:9677"/>
        <dbReference type="ChEBI" id="CHEBI:15377"/>
        <dbReference type="ChEBI" id="CHEBI:15378"/>
        <dbReference type="ChEBI" id="CHEBI:29985"/>
        <dbReference type="ChEBI" id="CHEBI:30616"/>
        <dbReference type="ChEBI" id="CHEBI:43474"/>
        <dbReference type="ChEBI" id="CHEBI:58359"/>
        <dbReference type="ChEBI" id="CHEBI:78515"/>
        <dbReference type="ChEBI" id="CHEBI:78516"/>
        <dbReference type="ChEBI" id="CHEBI:456216"/>
    </reaction>
</comment>
<evidence type="ECO:0000313" key="3">
    <source>
        <dbReference type="Proteomes" id="UP000034846"/>
    </source>
</evidence>
<keyword evidence="1" id="KW-0067">ATP-binding</keyword>
<keyword evidence="1" id="KW-0547">Nucleotide-binding</keyword>
<protein>
    <recommendedName>
        <fullName evidence="1">Aspartyl/glutamyl-tRNA(Asn/Gln) amidotransferase subunit C</fullName>
        <shortName evidence="1">Asp/Glu-ADT subunit C</shortName>
        <ecNumber evidence="1">6.3.5.-</ecNumber>
    </recommendedName>
</protein>
<dbReference type="GO" id="GO:0016740">
    <property type="term" value="F:transferase activity"/>
    <property type="evidence" value="ECO:0007669"/>
    <property type="project" value="UniProtKB-KW"/>
</dbReference>
<evidence type="ECO:0000256" key="1">
    <source>
        <dbReference type="HAMAP-Rule" id="MF_00122"/>
    </source>
</evidence>
<sequence>MYRTMDFNIDHVAKLAKLTLTPEEREMLATQLPSILDYIGQLKDVDTSGVDPKAYLTSATNVFRDDVVVRNLDERDALVAAFPKRMGDAVEVPGVFAE</sequence>
<dbReference type="InterPro" id="IPR003837">
    <property type="entry name" value="GatC"/>
</dbReference>
<gene>
    <name evidence="1" type="primary">gatC</name>
    <name evidence="2" type="ORF">UY72_C0050G0009</name>
</gene>
<dbReference type="PANTHER" id="PTHR15004:SF0">
    <property type="entry name" value="GLUTAMYL-TRNA(GLN) AMIDOTRANSFERASE SUBUNIT C, MITOCHONDRIAL"/>
    <property type="match status" value="1"/>
</dbReference>
<dbReference type="AlphaFoldDB" id="A0A0G1ZMI3"/>
<dbReference type="EC" id="6.3.5.-" evidence="1"/>
<dbReference type="NCBIfam" id="TIGR00135">
    <property type="entry name" value="gatC"/>
    <property type="match status" value="1"/>
</dbReference>
<proteinExistence type="inferred from homology"/>
<comment type="function">
    <text evidence="1">Allows the formation of correctly charged Asn-tRNA(Asn) or Gln-tRNA(Gln) through the transamidation of misacylated Asp-tRNA(Asn) or Glu-tRNA(Gln) in organisms which lack either or both of asparaginyl-tRNA or glutaminyl-tRNA synthetases. The reaction takes place in the presence of glutamine and ATP through an activated phospho-Asp-tRNA(Asn) or phospho-Glu-tRNA(Gln).</text>
</comment>